<accession>A0AA35YDQ9</accession>
<reference evidence="2" key="1">
    <citation type="submission" date="2023-04" db="EMBL/GenBank/DDBJ databases">
        <authorList>
            <person name="Vijverberg K."/>
            <person name="Xiong W."/>
            <person name="Schranz E."/>
        </authorList>
    </citation>
    <scope>NUCLEOTIDE SEQUENCE</scope>
</reference>
<dbReference type="EMBL" id="OX465077">
    <property type="protein sequence ID" value="CAI9269986.1"/>
    <property type="molecule type" value="Genomic_DNA"/>
</dbReference>
<keyword evidence="3" id="KW-1185">Reference proteome</keyword>
<evidence type="ECO:0000256" key="1">
    <source>
        <dbReference type="SAM" id="MobiDB-lite"/>
    </source>
</evidence>
<feature type="region of interest" description="Disordered" evidence="1">
    <location>
        <begin position="53"/>
        <end position="96"/>
    </location>
</feature>
<name>A0AA35YDQ9_LACSI</name>
<sequence length="96" mass="11140">MRMFRVEDRNHNWTMGQNHDLRLLITLENRDILALRHPNNFTDWKITPYLFPNSFSEEEEEEDGDSDESGKAAQQNSPPMGSANSSHQAGHLSYHQ</sequence>
<organism evidence="2 3">
    <name type="scientific">Lactuca saligna</name>
    <name type="common">Willowleaf lettuce</name>
    <dbReference type="NCBI Taxonomy" id="75948"/>
    <lineage>
        <taxon>Eukaryota</taxon>
        <taxon>Viridiplantae</taxon>
        <taxon>Streptophyta</taxon>
        <taxon>Embryophyta</taxon>
        <taxon>Tracheophyta</taxon>
        <taxon>Spermatophyta</taxon>
        <taxon>Magnoliopsida</taxon>
        <taxon>eudicotyledons</taxon>
        <taxon>Gunneridae</taxon>
        <taxon>Pentapetalae</taxon>
        <taxon>asterids</taxon>
        <taxon>campanulids</taxon>
        <taxon>Asterales</taxon>
        <taxon>Asteraceae</taxon>
        <taxon>Cichorioideae</taxon>
        <taxon>Cichorieae</taxon>
        <taxon>Lactucinae</taxon>
        <taxon>Lactuca</taxon>
    </lineage>
</organism>
<evidence type="ECO:0000313" key="3">
    <source>
        <dbReference type="Proteomes" id="UP001177003"/>
    </source>
</evidence>
<feature type="compositionally biased region" description="Polar residues" evidence="1">
    <location>
        <begin position="72"/>
        <end position="88"/>
    </location>
</feature>
<protein>
    <submittedName>
        <fullName evidence="2">Uncharacterized protein</fullName>
    </submittedName>
</protein>
<evidence type="ECO:0000313" key="2">
    <source>
        <dbReference type="EMBL" id="CAI9269986.1"/>
    </source>
</evidence>
<dbReference type="Proteomes" id="UP001177003">
    <property type="component" value="Chromosome 1"/>
</dbReference>
<proteinExistence type="predicted"/>
<gene>
    <name evidence="2" type="ORF">LSALG_LOCUS10329</name>
</gene>
<feature type="compositionally biased region" description="Acidic residues" evidence="1">
    <location>
        <begin position="56"/>
        <end position="67"/>
    </location>
</feature>
<dbReference type="AlphaFoldDB" id="A0AA35YDQ9"/>